<comment type="caution">
    <text evidence="8">The sequence shown here is derived from an EMBL/GenBank/DDBJ whole genome shotgun (WGS) entry which is preliminary data.</text>
</comment>
<reference evidence="9" key="1">
    <citation type="journal article" date="2020" name="bioRxiv">
        <title>A rank-normalized archaeal taxonomy based on genome phylogeny resolves widespread incomplete and uneven classifications.</title>
        <authorList>
            <person name="Rinke C."/>
            <person name="Chuvochina M."/>
            <person name="Mussig A.J."/>
            <person name="Chaumeil P.-A."/>
            <person name="Waite D.W."/>
            <person name="Whitman W.B."/>
            <person name="Parks D.H."/>
            <person name="Hugenholtz P."/>
        </authorList>
    </citation>
    <scope>NUCLEOTIDE SEQUENCE [LARGE SCALE GENOMIC DNA]</scope>
</reference>
<proteinExistence type="predicted"/>
<keyword evidence="4 6" id="KW-1133">Transmembrane helix</keyword>
<evidence type="ECO:0000256" key="4">
    <source>
        <dbReference type="ARBA" id="ARBA00022989"/>
    </source>
</evidence>
<evidence type="ECO:0000256" key="5">
    <source>
        <dbReference type="ARBA" id="ARBA00023136"/>
    </source>
</evidence>
<gene>
    <name evidence="8" type="ORF">HA254_00295</name>
</gene>
<dbReference type="Proteomes" id="UP000565078">
    <property type="component" value="Unassembled WGS sequence"/>
</dbReference>
<dbReference type="PANTHER" id="PTHR35402:SF1">
    <property type="entry name" value="TYPE II SECRETION SYSTEM PROTEIN GSPF DOMAIN-CONTAINING PROTEIN"/>
    <property type="match status" value="1"/>
</dbReference>
<evidence type="ECO:0000256" key="2">
    <source>
        <dbReference type="ARBA" id="ARBA00022475"/>
    </source>
</evidence>
<feature type="transmembrane region" description="Helical" evidence="6">
    <location>
        <begin position="203"/>
        <end position="227"/>
    </location>
</feature>
<comment type="subcellular location">
    <subcellularLocation>
        <location evidence="1">Cell membrane</location>
        <topology evidence="1">Multi-pass membrane protein</topology>
    </subcellularLocation>
</comment>
<dbReference type="InterPro" id="IPR018076">
    <property type="entry name" value="T2SS_GspF_dom"/>
</dbReference>
<dbReference type="AlphaFoldDB" id="A0A7J4IW77"/>
<keyword evidence="2" id="KW-1003">Cell membrane</keyword>
<feature type="domain" description="Type II secretion system protein GspF" evidence="7">
    <location>
        <begin position="98"/>
        <end position="220"/>
    </location>
</feature>
<organism evidence="8 9">
    <name type="scientific">Candidatus Iainarchaeum sp</name>
    <dbReference type="NCBI Taxonomy" id="3101447"/>
    <lineage>
        <taxon>Archaea</taxon>
        <taxon>Candidatus Iainarchaeota</taxon>
        <taxon>Candidatus Iainarchaeia</taxon>
        <taxon>Candidatus Iainarchaeales</taxon>
        <taxon>Candidatus Iainarchaeaceae</taxon>
        <taxon>Candidatus Iainarchaeum</taxon>
    </lineage>
</organism>
<evidence type="ECO:0000313" key="9">
    <source>
        <dbReference type="Proteomes" id="UP000565078"/>
    </source>
</evidence>
<evidence type="ECO:0000256" key="3">
    <source>
        <dbReference type="ARBA" id="ARBA00022692"/>
    </source>
</evidence>
<evidence type="ECO:0000256" key="6">
    <source>
        <dbReference type="SAM" id="Phobius"/>
    </source>
</evidence>
<dbReference type="PANTHER" id="PTHR35402">
    <property type="entry name" value="INTEGRAL MEMBRANE PROTEIN-RELATED"/>
    <property type="match status" value="1"/>
</dbReference>
<name>A0A7J4IW77_9ARCH</name>
<accession>A0A7J4IW77</accession>
<dbReference type="InterPro" id="IPR056569">
    <property type="entry name" value="ArlJ-like"/>
</dbReference>
<dbReference type="GO" id="GO:0005886">
    <property type="term" value="C:plasma membrane"/>
    <property type="evidence" value="ECO:0007669"/>
    <property type="project" value="UniProtKB-SubCell"/>
</dbReference>
<sequence>MYERISSFLPRPIIDELRRQFIYNHIYIDERKFAGFMVLFTLLLSAGVSVICQYAFGLNILLTFIASAIGLFATAYLLLRMSSESKGKFVDTILPDALQLIASNMRSGLTTERSLFVAGRPEFGPLQYELRNASKRISSGERTDVALHGIALAINSTVLAKTMWLISRGIKSGGQIADLLFQLADDLKSQQALEEETRSNISIYVLLILFSAVFGAPVLFGISSFIVQILSKQMASAPQIDVDSLPTSSNLSTLKGFAAGSNSAIGPDFIMTFSLITLFFTTIFSCLTIGVINTGKEINGIKYMIPLLIVAYIVFFAIRAVLQVVFGNLV</sequence>
<feature type="transmembrane region" description="Helical" evidence="6">
    <location>
        <begin position="62"/>
        <end position="79"/>
    </location>
</feature>
<feature type="transmembrane region" description="Helical" evidence="6">
    <location>
        <begin position="33"/>
        <end position="56"/>
    </location>
</feature>
<evidence type="ECO:0000259" key="7">
    <source>
        <dbReference type="Pfam" id="PF00482"/>
    </source>
</evidence>
<dbReference type="Pfam" id="PF00482">
    <property type="entry name" value="T2SSF"/>
    <property type="match status" value="1"/>
</dbReference>
<evidence type="ECO:0000256" key="1">
    <source>
        <dbReference type="ARBA" id="ARBA00004651"/>
    </source>
</evidence>
<keyword evidence="5 6" id="KW-0472">Membrane</keyword>
<keyword evidence="3 6" id="KW-0812">Transmembrane</keyword>
<dbReference type="EMBL" id="DUGC01000004">
    <property type="protein sequence ID" value="HIH09090.1"/>
    <property type="molecule type" value="Genomic_DNA"/>
</dbReference>
<feature type="transmembrane region" description="Helical" evidence="6">
    <location>
        <begin position="304"/>
        <end position="326"/>
    </location>
</feature>
<feature type="transmembrane region" description="Helical" evidence="6">
    <location>
        <begin position="269"/>
        <end position="292"/>
    </location>
</feature>
<protein>
    <recommendedName>
        <fullName evidence="7">Type II secretion system protein GspF domain-containing protein</fullName>
    </recommendedName>
</protein>
<evidence type="ECO:0000313" key="8">
    <source>
        <dbReference type="EMBL" id="HIH09090.1"/>
    </source>
</evidence>